<dbReference type="Proteomes" id="UP000319767">
    <property type="component" value="Segment"/>
</dbReference>
<dbReference type="InterPro" id="IPR004251">
    <property type="entry name" value="Pox_virus_G9/A16"/>
</dbReference>
<keyword evidence="1" id="KW-0472">Membrane</keyword>
<gene>
    <name evidence="2" type="primary">SWPV2-169</name>
</gene>
<dbReference type="EMBL" id="KX857215">
    <property type="protein sequence ID" value="ARE67405.1"/>
    <property type="molecule type" value="Genomic_DNA"/>
</dbReference>
<evidence type="ECO:0000256" key="1">
    <source>
        <dbReference type="SAM" id="Phobius"/>
    </source>
</evidence>
<keyword evidence="1" id="KW-0812">Transmembrane</keyword>
<proteinExistence type="predicted"/>
<evidence type="ECO:0000313" key="2">
    <source>
        <dbReference type="EMBL" id="ARE67405.1"/>
    </source>
</evidence>
<sequence length="136" mass="15470">MSAVIDDEEIFKYCKDNQKDSDCLCLYPEPTIEKIGEELLLPYYCWYEPCKRKTAKIPTALKDNIKRCNVIDCSVSLGEVNLIDGILKVNNDCLSSRAISTSYFIRPLHQIISVPVINPKYLILALIVLALIIFIN</sequence>
<keyword evidence="1" id="KW-1133">Transmembrane helix</keyword>
<protein>
    <submittedName>
        <fullName evidence="2">SWPV2-ORF169</fullName>
    </submittedName>
</protein>
<reference evidence="2" key="1">
    <citation type="journal article" date="2017" name="BMC Genomics">
        <title>Genomic characterization of two novel pathogenic avipoxviruses isolated from pacific shearwaters (Ardenna spp.).</title>
        <authorList>
            <person name="Sarker S."/>
            <person name="Das S."/>
            <person name="Lavers J.L."/>
            <person name="Hutton I."/>
            <person name="Helbig K."/>
            <person name="Imbery J."/>
            <person name="Upton C."/>
            <person name="Raidal S.R."/>
        </authorList>
    </citation>
    <scope>NUCLEOTIDE SEQUENCE [LARGE SCALE GENOMIC DNA]</scope>
    <source>
        <strain evidence="2">SWPV-2</strain>
    </source>
</reference>
<accession>A0A1V0QGE9</accession>
<name>A0A1V0QGE9_CNPV</name>
<feature type="transmembrane region" description="Helical" evidence="1">
    <location>
        <begin position="116"/>
        <end position="135"/>
    </location>
</feature>
<organism evidence="2">
    <name type="scientific">Shearwaterpox virus</name>
    <dbReference type="NCBI Taxonomy" id="1974596"/>
    <lineage>
        <taxon>Viruses</taxon>
        <taxon>Varidnaviria</taxon>
        <taxon>Bamfordvirae</taxon>
        <taxon>Nucleocytoviricota</taxon>
        <taxon>Pokkesviricetes</taxon>
        <taxon>Chitovirales</taxon>
        <taxon>Poxviridae</taxon>
        <taxon>Chordopoxvirinae</taxon>
        <taxon>Avipoxvirus</taxon>
        <taxon>Avipoxvirus canarypox</taxon>
        <taxon>Canarypox virus</taxon>
    </lineage>
</organism>
<dbReference type="Pfam" id="PF03003">
    <property type="entry name" value="Pox_G9-A16"/>
    <property type="match status" value="1"/>
</dbReference>